<sequence length="172" mass="20176">QNSCFPRVDLRYFLLYCKMHDIDPRGSPVAKSLIEANFKWYQQVFELDFEAVKLSWFVENAAYRDFFLFMDSTGGFYKYRWGNNPFRTFALAVLLPEDQMAALRVSYAHQGFCQCDDGQKGPYRLKEDLSVSDLLRQLQPWRGTEDQMARLDEISDMMQNPSGSDELPPRLR</sequence>
<dbReference type="Proteomes" id="UP000574390">
    <property type="component" value="Unassembled WGS sequence"/>
</dbReference>
<dbReference type="GO" id="GO:0016020">
    <property type="term" value="C:membrane"/>
    <property type="evidence" value="ECO:0007669"/>
    <property type="project" value="InterPro"/>
</dbReference>
<dbReference type="InterPro" id="IPR029044">
    <property type="entry name" value="Nucleotide-diphossugar_trans"/>
</dbReference>
<comment type="caution">
    <text evidence="3">The sequence shown here is derived from an EMBL/GenBank/DDBJ whole genome shotgun (WGS) entry which is preliminary data.</text>
</comment>
<dbReference type="PANTHER" id="PTHR31121">
    <property type="entry name" value="ALPHA-1,2 MANNOSYLTRANSFERASE KTR1"/>
    <property type="match status" value="1"/>
</dbReference>
<dbReference type="InterPro" id="IPR002685">
    <property type="entry name" value="Glyco_trans_15"/>
</dbReference>
<proteinExistence type="inferred from homology"/>
<organism evidence="3 4">
    <name type="scientific">Perkinsus olseni</name>
    <name type="common">Perkinsus atlanticus</name>
    <dbReference type="NCBI Taxonomy" id="32597"/>
    <lineage>
        <taxon>Eukaryota</taxon>
        <taxon>Sar</taxon>
        <taxon>Alveolata</taxon>
        <taxon>Perkinsozoa</taxon>
        <taxon>Perkinsea</taxon>
        <taxon>Perkinsida</taxon>
        <taxon>Perkinsidae</taxon>
        <taxon>Perkinsus</taxon>
    </lineage>
</organism>
<reference evidence="3 4" key="1">
    <citation type="submission" date="2020-04" db="EMBL/GenBank/DDBJ databases">
        <title>Perkinsus olseni comparative genomics.</title>
        <authorList>
            <person name="Bogema D.R."/>
        </authorList>
    </citation>
    <scope>NUCLEOTIDE SEQUENCE [LARGE SCALE GENOMIC DNA]</scope>
    <source>
        <strain evidence="3">ATCC PRA-205</strain>
    </source>
</reference>
<name>A0A7J6RII5_PEROL</name>
<gene>
    <name evidence="3" type="ORF">FOZ62_017377</name>
</gene>
<evidence type="ECO:0000256" key="2">
    <source>
        <dbReference type="ARBA" id="ARBA00022679"/>
    </source>
</evidence>
<evidence type="ECO:0000313" key="3">
    <source>
        <dbReference type="EMBL" id="KAF4720092.1"/>
    </source>
</evidence>
<dbReference type="GO" id="GO:0005794">
    <property type="term" value="C:Golgi apparatus"/>
    <property type="evidence" value="ECO:0007669"/>
    <property type="project" value="TreeGrafter"/>
</dbReference>
<protein>
    <submittedName>
        <fullName evidence="3">Uncharacterized protein</fullName>
    </submittedName>
</protein>
<dbReference type="Pfam" id="PF01793">
    <property type="entry name" value="Glyco_transf_15"/>
    <property type="match status" value="1"/>
</dbReference>
<dbReference type="GO" id="GO:0000032">
    <property type="term" value="P:cell wall mannoprotein biosynthetic process"/>
    <property type="evidence" value="ECO:0007669"/>
    <property type="project" value="TreeGrafter"/>
</dbReference>
<accession>A0A7J6RII5</accession>
<evidence type="ECO:0000256" key="1">
    <source>
        <dbReference type="ARBA" id="ARBA00007677"/>
    </source>
</evidence>
<evidence type="ECO:0000313" key="4">
    <source>
        <dbReference type="Proteomes" id="UP000574390"/>
    </source>
</evidence>
<dbReference type="AlphaFoldDB" id="A0A7J6RII5"/>
<keyword evidence="2" id="KW-0808">Transferase</keyword>
<dbReference type="SUPFAM" id="SSF53448">
    <property type="entry name" value="Nucleotide-diphospho-sugar transferases"/>
    <property type="match status" value="1"/>
</dbReference>
<dbReference type="PANTHER" id="PTHR31121:SF6">
    <property type="entry name" value="ALPHA-1,2 MANNOSYLTRANSFERASE KTR1"/>
    <property type="match status" value="1"/>
</dbReference>
<dbReference type="GO" id="GO:0006487">
    <property type="term" value="P:protein N-linked glycosylation"/>
    <property type="evidence" value="ECO:0007669"/>
    <property type="project" value="TreeGrafter"/>
</dbReference>
<dbReference type="Gene3D" id="3.90.550.10">
    <property type="entry name" value="Spore Coat Polysaccharide Biosynthesis Protein SpsA, Chain A"/>
    <property type="match status" value="1"/>
</dbReference>
<feature type="non-terminal residue" evidence="3">
    <location>
        <position position="1"/>
    </location>
</feature>
<comment type="similarity">
    <text evidence="1">Belongs to the glycosyltransferase 15 family.</text>
</comment>
<dbReference type="EMBL" id="JABANM010022123">
    <property type="protein sequence ID" value="KAF4720092.1"/>
    <property type="molecule type" value="Genomic_DNA"/>
</dbReference>
<dbReference type="GO" id="GO:0000026">
    <property type="term" value="F:alpha-1,2-mannosyltransferase activity"/>
    <property type="evidence" value="ECO:0007669"/>
    <property type="project" value="TreeGrafter"/>
</dbReference>